<dbReference type="PROSITE" id="PS00170">
    <property type="entry name" value="CSA_PPIASE_1"/>
    <property type="match status" value="1"/>
</dbReference>
<comment type="similarity">
    <text evidence="2">Belongs to the cyclophilin-type PPIase family.</text>
</comment>
<dbReference type="InterPro" id="IPR002130">
    <property type="entry name" value="Cyclophilin-type_PPIase_dom"/>
</dbReference>
<dbReference type="Proteomes" id="UP000093226">
    <property type="component" value="Unassembled WGS sequence"/>
</dbReference>
<protein>
    <recommendedName>
        <fullName evidence="3 6">peptidylprolyl isomerase</fullName>
        <ecNumber evidence="3 6">5.2.1.8</ecNumber>
    </recommendedName>
</protein>
<evidence type="ECO:0000256" key="5">
    <source>
        <dbReference type="ARBA" id="ARBA00023235"/>
    </source>
</evidence>
<keyword evidence="5 6" id="KW-0413">Isomerase</keyword>
<dbReference type="Pfam" id="PF00254">
    <property type="entry name" value="FKBP_C"/>
    <property type="match status" value="1"/>
</dbReference>
<reference evidence="13 15" key="3">
    <citation type="submission" date="2016-10" db="EMBL/GenBank/DDBJ databases">
        <authorList>
            <person name="Varghese N."/>
            <person name="Submissions S."/>
        </authorList>
    </citation>
    <scope>NUCLEOTIDE SEQUENCE [LARGE SCALE GENOMIC DNA]</scope>
    <source>
        <strain evidence="13 15">Gm-149</strain>
    </source>
</reference>
<dbReference type="PROSITE" id="PS50059">
    <property type="entry name" value="FKBP_PPIASE"/>
    <property type="match status" value="1"/>
</dbReference>
<evidence type="ECO:0000313" key="12">
    <source>
        <dbReference type="EMBL" id="OCB73150.1"/>
    </source>
</evidence>
<dbReference type="EMBL" id="BJVF01000011">
    <property type="protein sequence ID" value="GEL12308.1"/>
    <property type="molecule type" value="Genomic_DNA"/>
</dbReference>
<dbReference type="EC" id="5.2.1.8" evidence="3 6"/>
<evidence type="ECO:0000256" key="6">
    <source>
        <dbReference type="PROSITE-ProRule" id="PRU00277"/>
    </source>
</evidence>
<feature type="domain" description="PPIase FKBP-type" evidence="9">
    <location>
        <begin position="274"/>
        <end position="380"/>
    </location>
</feature>
<feature type="chain" id="PRO_5044556234" description="peptidylprolyl isomerase" evidence="8">
    <location>
        <begin position="19"/>
        <end position="382"/>
    </location>
</feature>
<keyword evidence="4 6" id="KW-0697">Rotamase</keyword>
<keyword evidence="7" id="KW-0175">Coiled coil</keyword>
<dbReference type="SUPFAM" id="SSF54534">
    <property type="entry name" value="FKBP-like"/>
    <property type="match status" value="1"/>
</dbReference>
<dbReference type="OrthoDB" id="9807797at2"/>
<dbReference type="GO" id="GO:0003755">
    <property type="term" value="F:peptidyl-prolyl cis-trans isomerase activity"/>
    <property type="evidence" value="ECO:0007669"/>
    <property type="project" value="UniProtKB-KW"/>
</dbReference>
<proteinExistence type="inferred from homology"/>
<evidence type="ECO:0000313" key="15">
    <source>
        <dbReference type="Proteomes" id="UP000182367"/>
    </source>
</evidence>
<dbReference type="SUPFAM" id="SSF50891">
    <property type="entry name" value="Cyclophilin-like"/>
    <property type="match status" value="1"/>
</dbReference>
<evidence type="ECO:0000256" key="7">
    <source>
        <dbReference type="SAM" id="Coils"/>
    </source>
</evidence>
<dbReference type="InterPro" id="IPR029000">
    <property type="entry name" value="Cyclophilin-like_dom_sf"/>
</dbReference>
<dbReference type="EMBL" id="FNEO01000011">
    <property type="protein sequence ID" value="SDK05861.1"/>
    <property type="molecule type" value="Genomic_DNA"/>
</dbReference>
<dbReference type="Pfam" id="PF00160">
    <property type="entry name" value="Pro_isomerase"/>
    <property type="match status" value="1"/>
</dbReference>
<comment type="catalytic activity">
    <reaction evidence="1 6">
        <text>[protein]-peptidylproline (omega=180) = [protein]-peptidylproline (omega=0)</text>
        <dbReference type="Rhea" id="RHEA:16237"/>
        <dbReference type="Rhea" id="RHEA-COMP:10747"/>
        <dbReference type="Rhea" id="RHEA-COMP:10748"/>
        <dbReference type="ChEBI" id="CHEBI:83833"/>
        <dbReference type="ChEBI" id="CHEBI:83834"/>
        <dbReference type="EC" id="5.2.1.8"/>
    </reaction>
</comment>
<dbReference type="PANTHER" id="PTHR45625:SF4">
    <property type="entry name" value="PEPTIDYLPROLYL ISOMERASE DOMAIN AND WD REPEAT-CONTAINING PROTEIN 1"/>
    <property type="match status" value="1"/>
</dbReference>
<evidence type="ECO:0000256" key="3">
    <source>
        <dbReference type="ARBA" id="ARBA00013194"/>
    </source>
</evidence>
<reference evidence="11 16" key="4">
    <citation type="submission" date="2019-07" db="EMBL/GenBank/DDBJ databases">
        <title>Whole genome shotgun sequence of Flavobacterium glycines NBRC 105008.</title>
        <authorList>
            <person name="Hosoyama A."/>
            <person name="Uohara A."/>
            <person name="Ohji S."/>
            <person name="Ichikawa N."/>
        </authorList>
    </citation>
    <scope>NUCLEOTIDE SEQUENCE [LARGE SCALE GENOMIC DNA]</scope>
    <source>
        <strain evidence="11 16">NBRC 105008</strain>
    </source>
</reference>
<evidence type="ECO:0000256" key="4">
    <source>
        <dbReference type="ARBA" id="ARBA00023110"/>
    </source>
</evidence>
<reference evidence="14" key="1">
    <citation type="submission" date="2016-03" db="EMBL/GenBank/DDBJ databases">
        <title>Draft genome sequence of Paenibacillus glacialis DSM 22343.</title>
        <authorList>
            <person name="Shin S.-K."/>
            <person name="Yi H."/>
        </authorList>
    </citation>
    <scope>NUCLEOTIDE SEQUENCE [LARGE SCALE GENOMIC DNA]</scope>
    <source>
        <strain evidence="14">NBRC 105008</strain>
    </source>
</reference>
<sequence>MKFRILFLAFFALLTIQAQETSKKVVKKTAPLKEEGIFTTINTSKGAIVLTLDFQKAPVTVANFISLAQGKNEFVTDSKLKGKPFFDGLKFHRVINDFMIQGGDPQGTGAGGPGYAFKDEFIPELKFDKGGILAMANAGPKTNGSQFFITHKETPWLNGKHTIFGHVVQGMDVVNKIAQDDVIKNIVITQKGSLAKKFKAEKVFANYYNNKAEEEKKEAEAKAEAEKIQKEKMAALTAEKVAYLNSQKTTATTTPSGLIYKITQKGTGTKPAAGTTVYFHYSGYFEDGKLFDSSREEIAKTYNVYNEMRAMQGGYNPFPFEIGKKDGMIPGFIEAINLLSFGDKMIAYIPSKLAYGESGAGGVIPPNATLIFELEIFDKQTK</sequence>
<dbReference type="PRINTS" id="PR00153">
    <property type="entry name" value="CSAPPISMRASE"/>
</dbReference>
<organism evidence="12 14">
    <name type="scientific">Flavobacterium glycines</name>
    <dbReference type="NCBI Taxonomy" id="551990"/>
    <lineage>
        <taxon>Bacteria</taxon>
        <taxon>Pseudomonadati</taxon>
        <taxon>Bacteroidota</taxon>
        <taxon>Flavobacteriia</taxon>
        <taxon>Flavobacteriales</taxon>
        <taxon>Flavobacteriaceae</taxon>
        <taxon>Flavobacterium</taxon>
    </lineage>
</organism>
<keyword evidence="8" id="KW-0732">Signal</keyword>
<dbReference type="PANTHER" id="PTHR45625">
    <property type="entry name" value="PEPTIDYL-PROLYL CIS-TRANS ISOMERASE-RELATED"/>
    <property type="match status" value="1"/>
</dbReference>
<dbReference type="CDD" id="cd00317">
    <property type="entry name" value="cyclophilin"/>
    <property type="match status" value="1"/>
</dbReference>
<comment type="caution">
    <text evidence="12">The sequence shown here is derived from an EMBL/GenBank/DDBJ whole genome shotgun (WGS) entry which is preliminary data.</text>
</comment>
<dbReference type="InterPro" id="IPR044666">
    <property type="entry name" value="Cyclophilin_A-like"/>
</dbReference>
<dbReference type="EMBL" id="LVEO01000006">
    <property type="protein sequence ID" value="OCB73150.1"/>
    <property type="molecule type" value="Genomic_DNA"/>
</dbReference>
<keyword evidence="15" id="KW-1185">Reference proteome</keyword>
<evidence type="ECO:0000313" key="13">
    <source>
        <dbReference type="EMBL" id="SDK05861.1"/>
    </source>
</evidence>
<gene>
    <name evidence="11" type="primary">ppiA</name>
    <name evidence="12" type="ORF">FBGL_03680</name>
    <name evidence="11" type="ORF">FGL01_30470</name>
    <name evidence="13" type="ORF">SAMN05192550_3246</name>
</gene>
<evidence type="ECO:0000259" key="9">
    <source>
        <dbReference type="PROSITE" id="PS50059"/>
    </source>
</evidence>
<dbReference type="GO" id="GO:0006457">
    <property type="term" value="P:protein folding"/>
    <property type="evidence" value="ECO:0007669"/>
    <property type="project" value="InterPro"/>
</dbReference>
<dbReference type="RefSeq" id="WP_066325306.1">
    <property type="nucleotide sequence ID" value="NZ_BJVF01000011.1"/>
</dbReference>
<evidence type="ECO:0000259" key="10">
    <source>
        <dbReference type="PROSITE" id="PS50072"/>
    </source>
</evidence>
<dbReference type="Gene3D" id="3.10.50.40">
    <property type="match status" value="1"/>
</dbReference>
<dbReference type="PROSITE" id="PS50072">
    <property type="entry name" value="CSA_PPIASE_2"/>
    <property type="match status" value="1"/>
</dbReference>
<evidence type="ECO:0000256" key="1">
    <source>
        <dbReference type="ARBA" id="ARBA00000971"/>
    </source>
</evidence>
<dbReference type="InterPro" id="IPR046357">
    <property type="entry name" value="PPIase_dom_sf"/>
</dbReference>
<dbReference type="Gene3D" id="2.40.100.10">
    <property type="entry name" value="Cyclophilin-like"/>
    <property type="match status" value="1"/>
</dbReference>
<feature type="signal peptide" evidence="8">
    <location>
        <begin position="1"/>
        <end position="18"/>
    </location>
</feature>
<dbReference type="Proteomes" id="UP000182367">
    <property type="component" value="Unassembled WGS sequence"/>
</dbReference>
<evidence type="ECO:0000313" key="11">
    <source>
        <dbReference type="EMBL" id="GEL12308.1"/>
    </source>
</evidence>
<feature type="coiled-coil region" evidence="7">
    <location>
        <begin position="204"/>
        <end position="236"/>
    </location>
</feature>
<dbReference type="InterPro" id="IPR001179">
    <property type="entry name" value="PPIase_FKBP_dom"/>
</dbReference>
<evidence type="ECO:0000313" key="16">
    <source>
        <dbReference type="Proteomes" id="UP000321579"/>
    </source>
</evidence>
<dbReference type="Proteomes" id="UP000321579">
    <property type="component" value="Unassembled WGS sequence"/>
</dbReference>
<name>A0A1B9DTW7_9FLAO</name>
<dbReference type="STRING" id="551990.SAMN05192550_3246"/>
<accession>A0A1B9DTW7</accession>
<evidence type="ECO:0000256" key="2">
    <source>
        <dbReference type="ARBA" id="ARBA00007365"/>
    </source>
</evidence>
<evidence type="ECO:0000256" key="8">
    <source>
        <dbReference type="SAM" id="SignalP"/>
    </source>
</evidence>
<reference evidence="12" key="2">
    <citation type="submission" date="2016-03" db="EMBL/GenBank/DDBJ databases">
        <authorList>
            <person name="Ploux O."/>
        </authorList>
    </citation>
    <scope>NUCLEOTIDE SEQUENCE</scope>
    <source>
        <strain evidence="12">NBRC 105008</strain>
    </source>
</reference>
<evidence type="ECO:0000313" key="14">
    <source>
        <dbReference type="Proteomes" id="UP000093226"/>
    </source>
</evidence>
<dbReference type="InterPro" id="IPR020892">
    <property type="entry name" value="Cyclophilin-type_PPIase_CS"/>
</dbReference>
<feature type="domain" description="PPIase cyclophilin-type" evidence="10">
    <location>
        <begin position="46"/>
        <end position="179"/>
    </location>
</feature>
<dbReference type="AlphaFoldDB" id="A0A1B9DTW7"/>